<dbReference type="PANTHER" id="PTHR30572:SF4">
    <property type="entry name" value="ABC TRANSPORTER PERMEASE YTRF"/>
    <property type="match status" value="1"/>
</dbReference>
<evidence type="ECO:0000259" key="8">
    <source>
        <dbReference type="Pfam" id="PF02687"/>
    </source>
</evidence>
<dbReference type="InterPro" id="IPR003838">
    <property type="entry name" value="ABC3_permease_C"/>
</dbReference>
<proteinExistence type="inferred from homology"/>
<protein>
    <submittedName>
        <fullName evidence="10">ABC transporter permease</fullName>
    </submittedName>
</protein>
<evidence type="ECO:0000313" key="11">
    <source>
        <dbReference type="Proteomes" id="UP001501508"/>
    </source>
</evidence>
<reference evidence="11" key="1">
    <citation type="journal article" date="2019" name="Int. J. Syst. Evol. Microbiol.">
        <title>The Global Catalogue of Microorganisms (GCM) 10K type strain sequencing project: providing services to taxonomists for standard genome sequencing and annotation.</title>
        <authorList>
            <consortium name="The Broad Institute Genomics Platform"/>
            <consortium name="The Broad Institute Genome Sequencing Center for Infectious Disease"/>
            <person name="Wu L."/>
            <person name="Ma J."/>
        </authorList>
    </citation>
    <scope>NUCLEOTIDE SEQUENCE [LARGE SCALE GENOMIC DNA]</scope>
    <source>
        <strain evidence="11">JCM 31920</strain>
    </source>
</reference>
<dbReference type="PANTHER" id="PTHR30572">
    <property type="entry name" value="MEMBRANE COMPONENT OF TRANSPORTER-RELATED"/>
    <property type="match status" value="1"/>
</dbReference>
<feature type="transmembrane region" description="Helical" evidence="7">
    <location>
        <begin position="284"/>
        <end position="313"/>
    </location>
</feature>
<evidence type="ECO:0000259" key="9">
    <source>
        <dbReference type="Pfam" id="PF12704"/>
    </source>
</evidence>
<dbReference type="EMBL" id="BAABEY010000036">
    <property type="protein sequence ID" value="GAA4447004.1"/>
    <property type="molecule type" value="Genomic_DNA"/>
</dbReference>
<accession>A0ABP8M9T3</accession>
<gene>
    <name evidence="10" type="ORF">GCM10023091_41190</name>
</gene>
<evidence type="ECO:0000256" key="5">
    <source>
        <dbReference type="ARBA" id="ARBA00023136"/>
    </source>
</evidence>
<dbReference type="Pfam" id="PF12704">
    <property type="entry name" value="MacB_PCD"/>
    <property type="match status" value="1"/>
</dbReference>
<evidence type="ECO:0000256" key="6">
    <source>
        <dbReference type="ARBA" id="ARBA00038076"/>
    </source>
</evidence>
<keyword evidence="4 7" id="KW-1133">Transmembrane helix</keyword>
<evidence type="ECO:0000256" key="7">
    <source>
        <dbReference type="SAM" id="Phobius"/>
    </source>
</evidence>
<dbReference type="RefSeq" id="WP_345032731.1">
    <property type="nucleotide sequence ID" value="NZ_BAABEY010000036.1"/>
</dbReference>
<feature type="domain" description="ABC3 transporter permease C-terminal" evidence="8">
    <location>
        <begin position="295"/>
        <end position="406"/>
    </location>
</feature>
<evidence type="ECO:0000256" key="3">
    <source>
        <dbReference type="ARBA" id="ARBA00022692"/>
    </source>
</evidence>
<dbReference type="InterPro" id="IPR025857">
    <property type="entry name" value="MacB_PCD"/>
</dbReference>
<keyword evidence="5 7" id="KW-0472">Membrane</keyword>
<sequence>MVFIRQVIESFIFAWQALKSNILRTTLSLLGVTVGIFAIVAVFTIVDSLEKNVKESLKEIGDRVVYVQKWPWGFGGEYAWWKYFRWPEPNYNEFRFLADKLENAEAVAVLDARGSIDFKHGSNNGKGSVWGITQDYNKISEIEIESGRYFTPLETNTSKNVTIIGAKVADWLFPGQDPLGQVIKIAGNKFTVIGLQKRKGSSMLEFNGKADEKCYIPYGAFAKYFSSGRMNVDIAVKGFERDHGLQELEAEITGLMRSKRALKPRDENNFSINRPDAAAKAIDGMFAVLTLAGWIIGSFSILVGGFGIANIMFVSVRERTNLIGIQKSLGAKNYFILLQFLFEAIMLSLVGGLVGVLLVYLITLIPLGEFQLVMKAGNIILGLGVSSLIGMLSGLIPAMMASRMDPVVAIRAK</sequence>
<feature type="transmembrane region" description="Helical" evidence="7">
    <location>
        <begin position="334"/>
        <end position="367"/>
    </location>
</feature>
<evidence type="ECO:0000256" key="4">
    <source>
        <dbReference type="ARBA" id="ARBA00022989"/>
    </source>
</evidence>
<evidence type="ECO:0000313" key="10">
    <source>
        <dbReference type="EMBL" id="GAA4447004.1"/>
    </source>
</evidence>
<feature type="domain" description="MacB-like periplasmic core" evidence="9">
    <location>
        <begin position="25"/>
        <end position="237"/>
    </location>
</feature>
<evidence type="ECO:0000256" key="1">
    <source>
        <dbReference type="ARBA" id="ARBA00004651"/>
    </source>
</evidence>
<comment type="caution">
    <text evidence="10">The sequence shown here is derived from an EMBL/GenBank/DDBJ whole genome shotgun (WGS) entry which is preliminary data.</text>
</comment>
<dbReference type="InterPro" id="IPR050250">
    <property type="entry name" value="Macrolide_Exporter_MacB"/>
</dbReference>
<feature type="transmembrane region" description="Helical" evidence="7">
    <location>
        <begin position="21"/>
        <end position="46"/>
    </location>
</feature>
<evidence type="ECO:0000256" key="2">
    <source>
        <dbReference type="ARBA" id="ARBA00022475"/>
    </source>
</evidence>
<organism evidence="10 11">
    <name type="scientific">Ravibacter arvi</name>
    <dbReference type="NCBI Taxonomy" id="2051041"/>
    <lineage>
        <taxon>Bacteria</taxon>
        <taxon>Pseudomonadati</taxon>
        <taxon>Bacteroidota</taxon>
        <taxon>Cytophagia</taxon>
        <taxon>Cytophagales</taxon>
        <taxon>Spirosomataceae</taxon>
        <taxon>Ravibacter</taxon>
    </lineage>
</organism>
<comment type="similarity">
    <text evidence="6">Belongs to the ABC-4 integral membrane protein family.</text>
</comment>
<comment type="subcellular location">
    <subcellularLocation>
        <location evidence="1">Cell membrane</location>
        <topology evidence="1">Multi-pass membrane protein</topology>
    </subcellularLocation>
</comment>
<keyword evidence="2" id="KW-1003">Cell membrane</keyword>
<dbReference type="Pfam" id="PF02687">
    <property type="entry name" value="FtsX"/>
    <property type="match status" value="1"/>
</dbReference>
<name>A0ABP8M9T3_9BACT</name>
<feature type="transmembrane region" description="Helical" evidence="7">
    <location>
        <begin position="379"/>
        <end position="401"/>
    </location>
</feature>
<dbReference type="Proteomes" id="UP001501508">
    <property type="component" value="Unassembled WGS sequence"/>
</dbReference>
<keyword evidence="3 7" id="KW-0812">Transmembrane</keyword>
<keyword evidence="11" id="KW-1185">Reference proteome</keyword>